<keyword evidence="2" id="KW-0812">Transmembrane</keyword>
<dbReference type="AlphaFoldDB" id="A0A812S9T6"/>
<protein>
    <submittedName>
        <fullName evidence="3">Uncharacterized protein</fullName>
    </submittedName>
</protein>
<name>A0A812S9T6_9DINO</name>
<feature type="coiled-coil region" evidence="1">
    <location>
        <begin position="231"/>
        <end position="265"/>
    </location>
</feature>
<keyword evidence="2" id="KW-1133">Transmembrane helix</keyword>
<keyword evidence="1" id="KW-0175">Coiled coil</keyword>
<keyword evidence="4" id="KW-1185">Reference proteome</keyword>
<comment type="caution">
    <text evidence="3">The sequence shown here is derived from an EMBL/GenBank/DDBJ whole genome shotgun (WGS) entry which is preliminary data.</text>
</comment>
<reference evidence="3" key="1">
    <citation type="submission" date="2021-02" db="EMBL/GenBank/DDBJ databases">
        <authorList>
            <person name="Dougan E. K."/>
            <person name="Rhodes N."/>
            <person name="Thang M."/>
            <person name="Chan C."/>
        </authorList>
    </citation>
    <scope>NUCLEOTIDE SEQUENCE</scope>
</reference>
<proteinExistence type="predicted"/>
<sequence length="308" mass="34723">MARFQPEEGDRFTAISGTPGIERGEAYENLIRDRLETQHDPVWRTVKLPDNLNVDENTTNRLEGLHRHVVKVFIESAGEETWQKVTRGQQRQTGHDPLRQGSCDLVVMQSMDIVQMLKQQARPLFGGQTWEAAPDRPALIEVTFCSALIWLKVYQLERFLTLVLCMGGVAIEVVSAGVIINGQPLTCEWAEGLQHFPKNGPVRTLVEMGRFHIVHMPMARVDEVDRIFEKLDTKTQELDTKTQELDTKTQELDTKTQELDTKIQELTSARSELVLRGWVIAGVACLAVLSVVINICLLLPMSSPGQEL</sequence>
<keyword evidence="2" id="KW-0472">Membrane</keyword>
<feature type="transmembrane region" description="Helical" evidence="2">
    <location>
        <begin position="278"/>
        <end position="299"/>
    </location>
</feature>
<organism evidence="3 4">
    <name type="scientific">Symbiodinium necroappetens</name>
    <dbReference type="NCBI Taxonomy" id="1628268"/>
    <lineage>
        <taxon>Eukaryota</taxon>
        <taxon>Sar</taxon>
        <taxon>Alveolata</taxon>
        <taxon>Dinophyceae</taxon>
        <taxon>Suessiales</taxon>
        <taxon>Symbiodiniaceae</taxon>
        <taxon>Symbiodinium</taxon>
    </lineage>
</organism>
<gene>
    <name evidence="3" type="ORF">SNEC2469_LOCUS13300</name>
</gene>
<dbReference type="EMBL" id="CAJNJA010021228">
    <property type="protein sequence ID" value="CAE7471880.1"/>
    <property type="molecule type" value="Genomic_DNA"/>
</dbReference>
<dbReference type="OrthoDB" id="413705at2759"/>
<accession>A0A812S9T6</accession>
<evidence type="ECO:0000256" key="2">
    <source>
        <dbReference type="SAM" id="Phobius"/>
    </source>
</evidence>
<evidence type="ECO:0000256" key="1">
    <source>
        <dbReference type="SAM" id="Coils"/>
    </source>
</evidence>
<dbReference type="Proteomes" id="UP000601435">
    <property type="component" value="Unassembled WGS sequence"/>
</dbReference>
<evidence type="ECO:0000313" key="4">
    <source>
        <dbReference type="Proteomes" id="UP000601435"/>
    </source>
</evidence>
<evidence type="ECO:0000313" key="3">
    <source>
        <dbReference type="EMBL" id="CAE7471880.1"/>
    </source>
</evidence>
<dbReference type="Gene3D" id="1.20.1270.70">
    <property type="entry name" value="Designed single chain three-helix bundle"/>
    <property type="match status" value="1"/>
</dbReference>